<dbReference type="EMBL" id="RKIK01000018">
    <property type="protein sequence ID" value="ROV60659.1"/>
    <property type="molecule type" value="Genomic_DNA"/>
</dbReference>
<reference evidence="2 3" key="1">
    <citation type="submission" date="2018-11" db="EMBL/GenBank/DDBJ databases">
        <title>Vibrio ponticus strain CAIM 1751 pathogenic for the snapper Lutjanus guttatus.</title>
        <authorList>
            <person name="Soto-Rodriguez S."/>
            <person name="Lozano-Olvera R."/>
            <person name="Gomez-Gil B."/>
        </authorList>
    </citation>
    <scope>NUCLEOTIDE SEQUENCE [LARGE SCALE GENOMIC DNA]</scope>
    <source>
        <strain evidence="2 3">CAIM 1751</strain>
    </source>
</reference>
<dbReference type="AlphaFoldDB" id="A0A3N3E210"/>
<gene>
    <name evidence="2" type="ORF">EGH82_08510</name>
</gene>
<keyword evidence="1" id="KW-0732">Signal</keyword>
<evidence type="ECO:0000313" key="3">
    <source>
        <dbReference type="Proteomes" id="UP000278792"/>
    </source>
</evidence>
<dbReference type="RefSeq" id="WP_123781638.1">
    <property type="nucleotide sequence ID" value="NZ_RKIK01000018.1"/>
</dbReference>
<dbReference type="InterPro" id="IPR053728">
    <property type="entry name" value="Alginate_Permeability_Chnl"/>
</dbReference>
<feature type="signal peptide" evidence="1">
    <location>
        <begin position="1"/>
        <end position="19"/>
    </location>
</feature>
<protein>
    <submittedName>
        <fullName evidence="2">Uncharacterized protein</fullName>
    </submittedName>
</protein>
<organism evidence="2 3">
    <name type="scientific">Vibrio ponticus</name>
    <dbReference type="NCBI Taxonomy" id="265668"/>
    <lineage>
        <taxon>Bacteria</taxon>
        <taxon>Pseudomonadati</taxon>
        <taxon>Pseudomonadota</taxon>
        <taxon>Gammaproteobacteria</taxon>
        <taxon>Vibrionales</taxon>
        <taxon>Vibrionaceae</taxon>
        <taxon>Vibrio</taxon>
    </lineage>
</organism>
<dbReference type="Gene3D" id="2.40.160.100">
    <property type="match status" value="1"/>
</dbReference>
<feature type="chain" id="PRO_5018048195" evidence="1">
    <location>
        <begin position="20"/>
        <end position="444"/>
    </location>
</feature>
<evidence type="ECO:0000313" key="2">
    <source>
        <dbReference type="EMBL" id="ROV60659.1"/>
    </source>
</evidence>
<evidence type="ECO:0000256" key="1">
    <source>
        <dbReference type="SAM" id="SignalP"/>
    </source>
</evidence>
<sequence>MRLTVIAIIVAGLSTQANADFVQSIKTTVETQSTNTNSMEKDRDVISAEYIAKYSRALSSNQFIYADARALLTNDAVNYNAFDGSNATANTEDNDHLVFKLNQLWWQYDFAQPSQQNSLFIGLKRHRLSPYWLDDEIESLSWQVNSTRVDWQLGLGQKFSTFNSSTSLKEEEKSKLYGWAEIESDWMPYHHWSLKGLVTTQYKDIDEDKVSSAYSSALEGELWWLGAGLSHNWLTKDDPTSTFAYNLQAIQLLGNGQFFDFNGQTLRQTSISANAFLGGVRMQISSAPFYLGGTFAYSEGGKDADSTFIQTALASNKGKYAGNRNSLYQFNYAFDPDLSNLITGSIFASYAFERDWSITGAISSYQKANSAAPISRRQHRLLINNRQKTLGTGFDIEASYRSDNLLGSSLSSVMQIRASHFVADDALKHFQDETRLRFDITIKL</sequence>
<name>A0A3N3E210_9VIBR</name>
<accession>A0A3N3E210</accession>
<comment type="caution">
    <text evidence="2">The sequence shown here is derived from an EMBL/GenBank/DDBJ whole genome shotgun (WGS) entry which is preliminary data.</text>
</comment>
<proteinExistence type="predicted"/>
<dbReference type="Proteomes" id="UP000278792">
    <property type="component" value="Unassembled WGS sequence"/>
</dbReference>